<gene>
    <name evidence="3" type="ORF">J2S45_001513</name>
</gene>
<keyword evidence="1" id="KW-0175">Coiled coil</keyword>
<evidence type="ECO:0000313" key="4">
    <source>
        <dbReference type="Proteomes" id="UP001230145"/>
    </source>
</evidence>
<comment type="caution">
    <text evidence="3">The sequence shown here is derived from an EMBL/GenBank/DDBJ whole genome shotgun (WGS) entry which is preliminary data.</text>
</comment>
<name>A0ABT9PJD7_9ACTO</name>
<feature type="domain" description="Tail spike" evidence="2">
    <location>
        <begin position="96"/>
        <end position="345"/>
    </location>
</feature>
<dbReference type="InterPro" id="IPR007119">
    <property type="entry name" value="Phage_tail_spike_N"/>
</dbReference>
<proteinExistence type="predicted"/>
<dbReference type="NCBIfam" id="TIGR01665">
    <property type="entry name" value="put_anti_recept"/>
    <property type="match status" value="1"/>
</dbReference>
<feature type="coiled-coil region" evidence="1">
    <location>
        <begin position="482"/>
        <end position="520"/>
    </location>
</feature>
<accession>A0ABT9PJD7</accession>
<dbReference type="Pfam" id="PF06605">
    <property type="entry name" value="Prophage_tail"/>
    <property type="match status" value="1"/>
</dbReference>
<organism evidence="3 4">
    <name type="scientific">Trueperella abortisuis</name>
    <dbReference type="NCBI Taxonomy" id="445930"/>
    <lineage>
        <taxon>Bacteria</taxon>
        <taxon>Bacillati</taxon>
        <taxon>Actinomycetota</taxon>
        <taxon>Actinomycetes</taxon>
        <taxon>Actinomycetales</taxon>
        <taxon>Actinomycetaceae</taxon>
        <taxon>Trueperella</taxon>
    </lineage>
</organism>
<evidence type="ECO:0000313" key="3">
    <source>
        <dbReference type="EMBL" id="MDP9832834.1"/>
    </source>
</evidence>
<evidence type="ECO:0000259" key="2">
    <source>
        <dbReference type="Pfam" id="PF06605"/>
    </source>
</evidence>
<dbReference type="EMBL" id="JAUSQL010000001">
    <property type="protein sequence ID" value="MDP9832834.1"/>
    <property type="molecule type" value="Genomic_DNA"/>
</dbReference>
<reference evidence="3 4" key="1">
    <citation type="submission" date="2023-07" db="EMBL/GenBank/DDBJ databases">
        <title>Sequencing the genomes of 1000 actinobacteria strains.</title>
        <authorList>
            <person name="Klenk H.-P."/>
        </authorList>
    </citation>
    <scope>NUCLEOTIDE SEQUENCE [LARGE SCALE GENOMIC DNA]</scope>
    <source>
        <strain evidence="3 4">DSM 19515</strain>
    </source>
</reference>
<dbReference type="Proteomes" id="UP001230145">
    <property type="component" value="Unassembled WGS sequence"/>
</dbReference>
<dbReference type="InterPro" id="IPR010572">
    <property type="entry name" value="Tail_dom"/>
</dbReference>
<sequence>MITTHNPTLTTGQTFTGSGRQVLDPHLATAEITEELNGAYTLEISWPHNPAVMLEVGDIVAAPVPDGTRQGFRVATLTMDGEQMWHAACHHITFDLATNVIVDAAAVNMTGSQALAHLLSRLAAPHSFTPGPVSNLGPRDSVRWVRKSGLEALSGDDNGILTRWGGDLTRDNTILSWQPRRGRISKVVVWEGKNLASMDKTTDATGLTTRILPVGFDGLTIPEVFVDSPRIGDFPTPLVRVERFEHIKAIKDPDRPAEGELPLSEAQQALREAAKARFTTDHVDVPVLTCEVVMASPEHTTGLEELRLGDTVTVRSSTYGVDLEARVTGYVYNALTNAYTSITLTTGNAGTPRGLAGQMRQLSQSIAARAEESAAVLIAANGSNRSYHQATAPTGARLGDIWFQDDGSGQVNIWIYQATSTGESGWVQVAGDITAAALEAELEAARREVAGLSTDLTGRIEKAQADFQAGVEAVRADMEAGERQASEAIAALDRNIEAAIAQAKRDSEEVDTNARAREEEMAAAFDSARANLEADMKGKADKNGLIAQINASPESELIAGKRLHITGQALIDSSIITTAMIRDAAIVNAKIASLDASKITTGYLDAARIRAGSISSEKLLVADGFITTAMIRDAAITNAKIGAVDAAKITTGYLSAARLKAGSITSDKLVIAAGFIKTAMIADAAITSAKIASLDAGKITTGTLAAARIAAGSITSDKLSIAAGFIKTAMIADAAITSAKIGSLDAGKITTGTLNAARIGAGSITADKLASNAIQVGLAGWTSTIRITPSAISWYSGSTLEGQITSRGMTFWYGSRQIGWMGEQYKKDYPDIRGITNALEYQGDFVDWAYKKTQTAGVFTTMLSLDPKGKMYSGQPGIHVGTDLRLHGWGLLTSEGRKVILQDCALTGLGTHPGWASANGKAKVVFHTNDLMIVTGGSYYNMTKLMARVGELIARMNSLIGYFNQGWIKTIRNTSGGNITWEYFSSTGWSAMSTDF</sequence>
<evidence type="ECO:0000256" key="1">
    <source>
        <dbReference type="SAM" id="Coils"/>
    </source>
</evidence>
<protein>
    <submittedName>
        <fullName evidence="3">Phage minor structural protein</fullName>
    </submittedName>
</protein>
<dbReference type="RefSeq" id="WP_278787607.1">
    <property type="nucleotide sequence ID" value="NZ_JAUSQL010000001.1"/>
</dbReference>
<keyword evidence="4" id="KW-1185">Reference proteome</keyword>